<dbReference type="InterPro" id="IPR050391">
    <property type="entry name" value="Mito_Metabolite_Transporter"/>
</dbReference>
<name>A0ABV0Q4I8_9TELE</name>
<keyword evidence="3 9" id="KW-0813">Transport</keyword>
<evidence type="ECO:0000256" key="9">
    <source>
        <dbReference type="RuleBase" id="RU000488"/>
    </source>
</evidence>
<reference evidence="10 11" key="1">
    <citation type="submission" date="2021-06" db="EMBL/GenBank/DDBJ databases">
        <authorList>
            <person name="Palmer J.M."/>
        </authorList>
    </citation>
    <scope>NUCLEOTIDE SEQUENCE [LARGE SCALE GENOMIC DNA]</scope>
    <source>
        <strain evidence="10 11">XC_2019</strain>
        <tissue evidence="10">Muscle</tissue>
    </source>
</reference>
<dbReference type="Pfam" id="PF00153">
    <property type="entry name" value="Mito_carr"/>
    <property type="match status" value="2"/>
</dbReference>
<comment type="subcellular location">
    <subcellularLocation>
        <location evidence="1">Membrane</location>
        <topology evidence="1">Multi-pass membrane protein</topology>
    </subcellularLocation>
</comment>
<dbReference type="EMBL" id="JAHRIN010000027">
    <property type="protein sequence ID" value="MEQ2190416.1"/>
    <property type="molecule type" value="Genomic_DNA"/>
</dbReference>
<evidence type="ECO:0000256" key="5">
    <source>
        <dbReference type="ARBA" id="ARBA00022737"/>
    </source>
</evidence>
<accession>A0ABV0Q4I8</accession>
<evidence type="ECO:0000256" key="1">
    <source>
        <dbReference type="ARBA" id="ARBA00004141"/>
    </source>
</evidence>
<evidence type="ECO:0008006" key="12">
    <source>
        <dbReference type="Google" id="ProtNLM"/>
    </source>
</evidence>
<sequence length="200" mass="22347">MVRTEGPRSLYNGLVAGLQRQVCFASIRIGLYDNVKNFYTGGKEKPGVLIRILAGCTTGAMAVSFAQPTDVVKVRFQAQMNLNGVARRYNGTMQAYRQIFLNEGLRGLWKGEIRVPHIMKGRNPQRMWINNTLGVCSPGTLPNITRNALVNCTELVTYDLIKEAILRHNMLSGKSPQARNLWQANLLYNKASSYKQISVA</sequence>
<comment type="caution">
    <text evidence="10">The sequence shown here is derived from an EMBL/GenBank/DDBJ whole genome shotgun (WGS) entry which is preliminary data.</text>
</comment>
<dbReference type="Gene3D" id="1.50.40.10">
    <property type="entry name" value="Mitochondrial carrier domain"/>
    <property type="match status" value="1"/>
</dbReference>
<evidence type="ECO:0000313" key="11">
    <source>
        <dbReference type="Proteomes" id="UP001434883"/>
    </source>
</evidence>
<evidence type="ECO:0000256" key="7">
    <source>
        <dbReference type="ARBA" id="ARBA00023136"/>
    </source>
</evidence>
<keyword evidence="5" id="KW-0677">Repeat</keyword>
<evidence type="ECO:0000313" key="10">
    <source>
        <dbReference type="EMBL" id="MEQ2190416.1"/>
    </source>
</evidence>
<protein>
    <recommendedName>
        <fullName evidence="12">Mitochondrial brown fat uncoupling protein 1</fullName>
    </recommendedName>
</protein>
<keyword evidence="11" id="KW-1185">Reference proteome</keyword>
<dbReference type="SUPFAM" id="SSF103506">
    <property type="entry name" value="Mitochondrial carrier"/>
    <property type="match status" value="1"/>
</dbReference>
<feature type="repeat" description="Solcar" evidence="8">
    <location>
        <begin position="46"/>
        <end position="136"/>
    </location>
</feature>
<organism evidence="10 11">
    <name type="scientific">Xenoophorus captivus</name>
    <dbReference type="NCBI Taxonomy" id="1517983"/>
    <lineage>
        <taxon>Eukaryota</taxon>
        <taxon>Metazoa</taxon>
        <taxon>Chordata</taxon>
        <taxon>Craniata</taxon>
        <taxon>Vertebrata</taxon>
        <taxon>Euteleostomi</taxon>
        <taxon>Actinopterygii</taxon>
        <taxon>Neopterygii</taxon>
        <taxon>Teleostei</taxon>
        <taxon>Neoteleostei</taxon>
        <taxon>Acanthomorphata</taxon>
        <taxon>Ovalentaria</taxon>
        <taxon>Atherinomorphae</taxon>
        <taxon>Cyprinodontiformes</taxon>
        <taxon>Goodeidae</taxon>
        <taxon>Xenoophorus</taxon>
    </lineage>
</organism>
<dbReference type="InterPro" id="IPR018108">
    <property type="entry name" value="MCP_transmembrane"/>
</dbReference>
<evidence type="ECO:0000256" key="3">
    <source>
        <dbReference type="ARBA" id="ARBA00022448"/>
    </source>
</evidence>
<feature type="repeat" description="Solcar" evidence="8">
    <location>
        <begin position="1"/>
        <end position="38"/>
    </location>
</feature>
<evidence type="ECO:0000256" key="8">
    <source>
        <dbReference type="PROSITE-ProRule" id="PRU00282"/>
    </source>
</evidence>
<dbReference type="Proteomes" id="UP001434883">
    <property type="component" value="Unassembled WGS sequence"/>
</dbReference>
<keyword evidence="7 8" id="KW-0472">Membrane</keyword>
<evidence type="ECO:0000256" key="2">
    <source>
        <dbReference type="ARBA" id="ARBA00006375"/>
    </source>
</evidence>
<keyword evidence="6" id="KW-1133">Transmembrane helix</keyword>
<dbReference type="PROSITE" id="PS50920">
    <property type="entry name" value="SOLCAR"/>
    <property type="match status" value="2"/>
</dbReference>
<evidence type="ECO:0000256" key="6">
    <source>
        <dbReference type="ARBA" id="ARBA00022989"/>
    </source>
</evidence>
<evidence type="ECO:0000256" key="4">
    <source>
        <dbReference type="ARBA" id="ARBA00022692"/>
    </source>
</evidence>
<keyword evidence="4 8" id="KW-0812">Transmembrane</keyword>
<gene>
    <name evidence="10" type="ORF">XENOCAPTIV_013587</name>
</gene>
<comment type="similarity">
    <text evidence="2 9">Belongs to the mitochondrial carrier (TC 2.A.29) family.</text>
</comment>
<dbReference type="PANTHER" id="PTHR45618">
    <property type="entry name" value="MITOCHONDRIAL DICARBOXYLATE CARRIER-RELATED"/>
    <property type="match status" value="1"/>
</dbReference>
<dbReference type="InterPro" id="IPR023395">
    <property type="entry name" value="MCP_dom_sf"/>
</dbReference>
<proteinExistence type="inferred from homology"/>